<dbReference type="Pfam" id="PF13491">
    <property type="entry name" value="FtsK_4TM"/>
    <property type="match status" value="1"/>
</dbReference>
<evidence type="ECO:0000256" key="14">
    <source>
        <dbReference type="PROSITE-ProRule" id="PRU00289"/>
    </source>
</evidence>
<comment type="similarity">
    <text evidence="2">Belongs to the FtsK/SpoIIIE/SftA family.</text>
</comment>
<comment type="subcellular location">
    <subcellularLocation>
        <location evidence="1">Cell membrane</location>
        <topology evidence="1">Multi-pass membrane protein</topology>
    </subcellularLocation>
</comment>
<dbReference type="SUPFAM" id="SSF46785">
    <property type="entry name" value="Winged helix' DNA-binding domain"/>
    <property type="match status" value="1"/>
</dbReference>
<dbReference type="InterPro" id="IPR027417">
    <property type="entry name" value="P-loop_NTPase"/>
</dbReference>
<dbReference type="PANTHER" id="PTHR22683">
    <property type="entry name" value="SPORULATION PROTEIN RELATED"/>
    <property type="match status" value="1"/>
</dbReference>
<dbReference type="FunFam" id="3.40.50.300:FF:000209">
    <property type="entry name" value="Cell division protein FtsK"/>
    <property type="match status" value="1"/>
</dbReference>
<dbReference type="Gene3D" id="3.40.50.300">
    <property type="entry name" value="P-loop containing nucleotide triphosphate hydrolases"/>
    <property type="match status" value="1"/>
</dbReference>
<accession>A0A2H9U5D5</accession>
<keyword evidence="4" id="KW-1003">Cell membrane</keyword>
<evidence type="ECO:0000256" key="16">
    <source>
        <dbReference type="SAM" id="Phobius"/>
    </source>
</evidence>
<evidence type="ECO:0000256" key="2">
    <source>
        <dbReference type="ARBA" id="ARBA00006474"/>
    </source>
</evidence>
<keyword evidence="10 16" id="KW-1133">Transmembrane helix</keyword>
<keyword evidence="7 14" id="KW-0547">Nucleotide-binding</keyword>
<feature type="transmembrane region" description="Helical" evidence="16">
    <location>
        <begin position="61"/>
        <end position="92"/>
    </location>
</feature>
<dbReference type="SMART" id="SM00843">
    <property type="entry name" value="Ftsk_gamma"/>
    <property type="match status" value="1"/>
</dbReference>
<dbReference type="Gene3D" id="1.10.10.10">
    <property type="entry name" value="Winged helix-like DNA-binding domain superfamily/Winged helix DNA-binding domain"/>
    <property type="match status" value="1"/>
</dbReference>
<dbReference type="Pfam" id="PF09397">
    <property type="entry name" value="FtsK_gamma"/>
    <property type="match status" value="1"/>
</dbReference>
<dbReference type="InterPro" id="IPR018541">
    <property type="entry name" value="Ftsk_gamma"/>
</dbReference>
<dbReference type="OrthoDB" id="9807790at2"/>
<dbReference type="InterPro" id="IPR025199">
    <property type="entry name" value="FtsK_4TM"/>
</dbReference>
<feature type="transmembrane region" description="Helical" evidence="16">
    <location>
        <begin position="104"/>
        <end position="128"/>
    </location>
</feature>
<keyword evidence="12 16" id="KW-0472">Membrane</keyword>
<name>A0A2H9U5D5_9GAMM</name>
<proteinExistence type="inferred from homology"/>
<dbReference type="Proteomes" id="UP000235861">
    <property type="component" value="Unassembled WGS sequence"/>
</dbReference>
<evidence type="ECO:0000256" key="6">
    <source>
        <dbReference type="ARBA" id="ARBA00022692"/>
    </source>
</evidence>
<dbReference type="Pfam" id="PF01580">
    <property type="entry name" value="FtsK_SpoIIIE"/>
    <property type="match status" value="1"/>
</dbReference>
<dbReference type="AlphaFoldDB" id="A0A2H9U5D5"/>
<keyword evidence="9 14" id="KW-0067">ATP-binding</keyword>
<evidence type="ECO:0000256" key="15">
    <source>
        <dbReference type="SAM" id="MobiDB-lite"/>
    </source>
</evidence>
<dbReference type="InterPro" id="IPR036390">
    <property type="entry name" value="WH_DNA-bd_sf"/>
</dbReference>
<feature type="transmembrane region" description="Helical" evidence="16">
    <location>
        <begin position="20"/>
        <end position="41"/>
    </location>
</feature>
<evidence type="ECO:0000256" key="4">
    <source>
        <dbReference type="ARBA" id="ARBA00022475"/>
    </source>
</evidence>
<dbReference type="EMBL" id="PGGC01000073">
    <property type="protein sequence ID" value="PJG59255.1"/>
    <property type="molecule type" value="Genomic_DNA"/>
</dbReference>
<organism evidence="18 19">
    <name type="scientific">Aeromonas cavernicola</name>
    <dbReference type="NCBI Taxonomy" id="1006623"/>
    <lineage>
        <taxon>Bacteria</taxon>
        <taxon>Pseudomonadati</taxon>
        <taxon>Pseudomonadota</taxon>
        <taxon>Gammaproteobacteria</taxon>
        <taxon>Aeromonadales</taxon>
        <taxon>Aeromonadaceae</taxon>
        <taxon>Aeromonas</taxon>
    </lineage>
</organism>
<evidence type="ECO:0000256" key="12">
    <source>
        <dbReference type="ARBA" id="ARBA00023136"/>
    </source>
</evidence>
<dbReference type="GO" id="GO:0051301">
    <property type="term" value="P:cell division"/>
    <property type="evidence" value="ECO:0007669"/>
    <property type="project" value="UniProtKB-KW"/>
</dbReference>
<sequence length="838" mass="91337">MADKKQFTPLSGTQRIFEAVLIAITLMSAYLLLALLSYHPADPGWSQTSWQGDVKNLAGSAGAWLADITMFTFGVFSYLVPPLCVLLGWSLFWRPSRLLEVDYFTLGVRVIGFFLTIFGMSALASMNFNDLQNFSAGGFVGDVIATWVVPFFGAVGANLMLLCFVATGVTLFTGWSWLTIVEQIGATCTGTISAIYHLPSTLGDWLAGRGRLTRQDEALLEGGAATLDRVDEPRSSGSGWFRRSNHHGSVTPVTKTLDEQGFPELDDDAFEFDPLLDDDEPALVTPTHASRERASRQPIPMVVDDDDDGLSDLPWTQKDEVAAPASAPVPAVARKPRVIPLNMAPLPALELLDKPPVKTQMMSKDELERMARLVEAKLADYNVQAKVVGIYPGPVITRFELDLAPGMKASKITNLSRDLARSLSASSVRVVEVIPGKTFVGIELPNRVRQTVYLRETLDCEAFRDSHNPLTMGLGQDIAGAPVVVNLAKMPHLLVAGTTGSGKSVGVNTMIISMLYKSTPDDLRFIMIDPKMLELSVYEGIPHLLTEVVTDMKDAANALRWCVGEMERRYKLMSAVGVRNLKGYNDKVLAAMESGDPLLDPLWRPGDSMDQMPPELEKLPHIVVVVDEFADMMMIVGKKVEELIARIAQKARAAGIHLILATQRPSVDVITGLIKANIPTRISFQVSSKIDSRTIIDQGGAESLLGMGDMLYMPAGTSNPTRVHGAFVDDHEVHKVVADWKQRGEPNYLDEILSGEESEGGGGDYGGGADEELDPLFDEAVAFVVESRRGSTSSVQRKFKIGYNRAARLIEQMENQGIVSAPGGNGQRDVLAPPPVRD</sequence>
<dbReference type="InterPro" id="IPR050206">
    <property type="entry name" value="FtsK/SpoIIIE/SftA"/>
</dbReference>
<dbReference type="InterPro" id="IPR041027">
    <property type="entry name" value="FtsK_alpha"/>
</dbReference>
<dbReference type="RefSeq" id="WP_100293679.1">
    <property type="nucleotide sequence ID" value="NZ_PGGC01000073.1"/>
</dbReference>
<dbReference type="GO" id="GO:0007059">
    <property type="term" value="P:chromosome segregation"/>
    <property type="evidence" value="ECO:0007669"/>
    <property type="project" value="UniProtKB-KW"/>
</dbReference>
<dbReference type="InterPro" id="IPR002543">
    <property type="entry name" value="FtsK_dom"/>
</dbReference>
<keyword evidence="8" id="KW-0159">Chromosome partition</keyword>
<evidence type="ECO:0000313" key="18">
    <source>
        <dbReference type="EMBL" id="PJG59255.1"/>
    </source>
</evidence>
<evidence type="ECO:0000256" key="3">
    <source>
        <dbReference type="ARBA" id="ARBA00020887"/>
    </source>
</evidence>
<evidence type="ECO:0000256" key="1">
    <source>
        <dbReference type="ARBA" id="ARBA00004651"/>
    </source>
</evidence>
<comment type="caution">
    <text evidence="18">The sequence shown here is derived from an EMBL/GenBank/DDBJ whole genome shotgun (WGS) entry which is preliminary data.</text>
</comment>
<evidence type="ECO:0000256" key="10">
    <source>
        <dbReference type="ARBA" id="ARBA00022989"/>
    </source>
</evidence>
<dbReference type="PANTHER" id="PTHR22683:SF41">
    <property type="entry name" value="DNA TRANSLOCASE FTSK"/>
    <property type="match status" value="1"/>
</dbReference>
<keyword evidence="13" id="KW-0131">Cell cycle</keyword>
<dbReference type="Pfam" id="PF17854">
    <property type="entry name" value="FtsK_alpha"/>
    <property type="match status" value="1"/>
</dbReference>
<dbReference type="GO" id="GO:0003677">
    <property type="term" value="F:DNA binding"/>
    <property type="evidence" value="ECO:0007669"/>
    <property type="project" value="UniProtKB-KW"/>
</dbReference>
<dbReference type="InterPro" id="IPR036388">
    <property type="entry name" value="WH-like_DNA-bd_sf"/>
</dbReference>
<feature type="region of interest" description="Disordered" evidence="15">
    <location>
        <begin position="230"/>
        <end position="254"/>
    </location>
</feature>
<evidence type="ECO:0000256" key="13">
    <source>
        <dbReference type="ARBA" id="ARBA00023306"/>
    </source>
</evidence>
<dbReference type="GO" id="GO:0005886">
    <property type="term" value="C:plasma membrane"/>
    <property type="evidence" value="ECO:0007669"/>
    <property type="project" value="UniProtKB-SubCell"/>
</dbReference>
<dbReference type="PROSITE" id="PS50901">
    <property type="entry name" value="FTSK"/>
    <property type="match status" value="1"/>
</dbReference>
<dbReference type="CDD" id="cd01127">
    <property type="entry name" value="TrwB_TraG_TraD_VirD4"/>
    <property type="match status" value="1"/>
</dbReference>
<protein>
    <recommendedName>
        <fullName evidence="3">DNA translocase FtsK</fullName>
    </recommendedName>
</protein>
<feature type="binding site" evidence="14">
    <location>
        <begin position="497"/>
        <end position="504"/>
    </location>
    <ligand>
        <name>ATP</name>
        <dbReference type="ChEBI" id="CHEBI:30616"/>
    </ligand>
</feature>
<evidence type="ECO:0000256" key="8">
    <source>
        <dbReference type="ARBA" id="ARBA00022829"/>
    </source>
</evidence>
<reference evidence="18 19" key="1">
    <citation type="submission" date="2017-11" db="EMBL/GenBank/DDBJ databases">
        <title>Draft genome sequence of environmental isolate Aeromonas cavernicola sp. nov. MDC 2508.</title>
        <authorList>
            <person name="Colston S.M."/>
            <person name="Navarro A."/>
            <person name="Martinez-Murcia A.J."/>
            <person name="Graf J."/>
        </authorList>
    </citation>
    <scope>NUCLEOTIDE SEQUENCE [LARGE SCALE GENOMIC DNA]</scope>
    <source>
        <strain evidence="18 19">MDC 2508</strain>
    </source>
</reference>
<gene>
    <name evidence="18" type="ORF">CUC53_08090</name>
</gene>
<evidence type="ECO:0000313" key="19">
    <source>
        <dbReference type="Proteomes" id="UP000235861"/>
    </source>
</evidence>
<dbReference type="Gene3D" id="3.30.980.40">
    <property type="match status" value="1"/>
</dbReference>
<dbReference type="GO" id="GO:0005524">
    <property type="term" value="F:ATP binding"/>
    <property type="evidence" value="ECO:0007669"/>
    <property type="project" value="UniProtKB-UniRule"/>
</dbReference>
<evidence type="ECO:0000256" key="11">
    <source>
        <dbReference type="ARBA" id="ARBA00023125"/>
    </source>
</evidence>
<evidence type="ECO:0000256" key="5">
    <source>
        <dbReference type="ARBA" id="ARBA00022618"/>
    </source>
</evidence>
<dbReference type="FunFam" id="3.30.980.40:FF:000001">
    <property type="entry name" value="DNA translocase FtsK"/>
    <property type="match status" value="1"/>
</dbReference>
<evidence type="ECO:0000259" key="17">
    <source>
        <dbReference type="PROSITE" id="PS50901"/>
    </source>
</evidence>
<keyword evidence="6 16" id="KW-0812">Transmembrane</keyword>
<evidence type="ECO:0000256" key="9">
    <source>
        <dbReference type="ARBA" id="ARBA00022840"/>
    </source>
</evidence>
<evidence type="ECO:0000256" key="7">
    <source>
        <dbReference type="ARBA" id="ARBA00022741"/>
    </source>
</evidence>
<keyword evidence="5 18" id="KW-0132">Cell division</keyword>
<keyword evidence="19" id="KW-1185">Reference proteome</keyword>
<feature type="domain" description="FtsK" evidence="17">
    <location>
        <begin position="480"/>
        <end position="693"/>
    </location>
</feature>
<feature type="region of interest" description="Disordered" evidence="15">
    <location>
        <begin position="817"/>
        <end position="838"/>
    </location>
</feature>
<keyword evidence="11" id="KW-0238">DNA-binding</keyword>
<dbReference type="SUPFAM" id="SSF52540">
    <property type="entry name" value="P-loop containing nucleoside triphosphate hydrolases"/>
    <property type="match status" value="1"/>
</dbReference>